<sequence>MELVCPGLRDILPSRRALGTRVIKEHGTRCKTMDTEALRVMEESTNGWVNLLSDVWQNVSKERLLGCQLSLFGVLLTYVLLPAGDSHHGIPIAKQLEEVLERAHDEKWRVGACVTDDVGQCGRARRILAI</sequence>
<evidence type="ECO:0008006" key="3">
    <source>
        <dbReference type="Google" id="ProtNLM"/>
    </source>
</evidence>
<protein>
    <recommendedName>
        <fullName evidence="3">DUF659 domain-containing protein</fullName>
    </recommendedName>
</protein>
<gene>
    <name evidence="1" type="ORF">F444_23140</name>
</gene>
<proteinExistence type="predicted"/>
<reference evidence="1 2" key="1">
    <citation type="submission" date="2013-11" db="EMBL/GenBank/DDBJ databases">
        <title>The Genome Sequence of Phytophthora parasitica P1976.</title>
        <authorList>
            <consortium name="The Broad Institute Genomics Platform"/>
            <person name="Russ C."/>
            <person name="Tyler B."/>
            <person name="Panabieres F."/>
            <person name="Shan W."/>
            <person name="Tripathy S."/>
            <person name="Grunwald N."/>
            <person name="Machado M."/>
            <person name="Johnson C.S."/>
            <person name="Walker B."/>
            <person name="Young S."/>
            <person name="Zeng Q."/>
            <person name="Gargeya S."/>
            <person name="Fitzgerald M."/>
            <person name="Haas B."/>
            <person name="Abouelleil A."/>
            <person name="Allen A.W."/>
            <person name="Alvarado L."/>
            <person name="Arachchi H.M."/>
            <person name="Berlin A.M."/>
            <person name="Chapman S.B."/>
            <person name="Gainer-Dewar J."/>
            <person name="Goldberg J."/>
            <person name="Griggs A."/>
            <person name="Gujja S."/>
            <person name="Hansen M."/>
            <person name="Howarth C."/>
            <person name="Imamovic A."/>
            <person name="Ireland A."/>
            <person name="Larimer J."/>
            <person name="McCowan C."/>
            <person name="Murphy C."/>
            <person name="Pearson M."/>
            <person name="Poon T.W."/>
            <person name="Priest M."/>
            <person name="Roberts A."/>
            <person name="Saif S."/>
            <person name="Shea T."/>
            <person name="Sisk P."/>
            <person name="Sykes S."/>
            <person name="Wortman J."/>
            <person name="Nusbaum C."/>
            <person name="Birren B."/>
        </authorList>
    </citation>
    <scope>NUCLEOTIDE SEQUENCE [LARGE SCALE GENOMIC DNA]</scope>
    <source>
        <strain evidence="1 2">P1976</strain>
    </source>
</reference>
<evidence type="ECO:0000313" key="2">
    <source>
        <dbReference type="Proteomes" id="UP000028582"/>
    </source>
</evidence>
<name>A0A080YVS4_PHYNI</name>
<accession>A0A080YVS4</accession>
<dbReference type="Proteomes" id="UP000028582">
    <property type="component" value="Unassembled WGS sequence"/>
</dbReference>
<dbReference type="EMBL" id="ANJA01005164">
    <property type="protein sequence ID" value="ETO58485.1"/>
    <property type="molecule type" value="Genomic_DNA"/>
</dbReference>
<evidence type="ECO:0000313" key="1">
    <source>
        <dbReference type="EMBL" id="ETO58485.1"/>
    </source>
</evidence>
<dbReference type="AlphaFoldDB" id="A0A080YVS4"/>
<organism evidence="1 2">
    <name type="scientific">Phytophthora nicotianae P1976</name>
    <dbReference type="NCBI Taxonomy" id="1317066"/>
    <lineage>
        <taxon>Eukaryota</taxon>
        <taxon>Sar</taxon>
        <taxon>Stramenopiles</taxon>
        <taxon>Oomycota</taxon>
        <taxon>Peronosporomycetes</taxon>
        <taxon>Peronosporales</taxon>
        <taxon>Peronosporaceae</taxon>
        <taxon>Phytophthora</taxon>
    </lineage>
</organism>
<comment type="caution">
    <text evidence="1">The sequence shown here is derived from an EMBL/GenBank/DDBJ whole genome shotgun (WGS) entry which is preliminary data.</text>
</comment>